<sequence length="98" mass="10993">MFAFHCVTIGERIFPKRAAMDEINEVEEKDKTSKSAAECWFQRFDARDLDLKSKPRSGRPTKMNNEDQLINASEDELSSSAGEPGTELDDSQTTVPPV</sequence>
<protein>
    <recommendedName>
        <fullName evidence="4">Mos1 transposase HTH domain-containing protein</fullName>
    </recommendedName>
</protein>
<gene>
    <name evidence="2" type="ORF">KIN20_000112</name>
</gene>
<dbReference type="AlphaFoldDB" id="A0AAD5QFD4"/>
<accession>A0AAD5QFD4</accession>
<proteinExistence type="predicted"/>
<dbReference type="Proteomes" id="UP001196413">
    <property type="component" value="Unassembled WGS sequence"/>
</dbReference>
<comment type="caution">
    <text evidence="2">The sequence shown here is derived from an EMBL/GenBank/DDBJ whole genome shotgun (WGS) entry which is preliminary data.</text>
</comment>
<organism evidence="2 3">
    <name type="scientific">Parelaphostrongylus tenuis</name>
    <name type="common">Meningeal worm</name>
    <dbReference type="NCBI Taxonomy" id="148309"/>
    <lineage>
        <taxon>Eukaryota</taxon>
        <taxon>Metazoa</taxon>
        <taxon>Ecdysozoa</taxon>
        <taxon>Nematoda</taxon>
        <taxon>Chromadorea</taxon>
        <taxon>Rhabditida</taxon>
        <taxon>Rhabditina</taxon>
        <taxon>Rhabditomorpha</taxon>
        <taxon>Strongyloidea</taxon>
        <taxon>Metastrongylidae</taxon>
        <taxon>Parelaphostrongylus</taxon>
    </lineage>
</organism>
<evidence type="ECO:0000313" key="2">
    <source>
        <dbReference type="EMBL" id="KAJ1345550.1"/>
    </source>
</evidence>
<evidence type="ECO:0000313" key="3">
    <source>
        <dbReference type="Proteomes" id="UP001196413"/>
    </source>
</evidence>
<dbReference type="EMBL" id="JAHQIW010000016">
    <property type="protein sequence ID" value="KAJ1345550.1"/>
    <property type="molecule type" value="Genomic_DNA"/>
</dbReference>
<feature type="compositionally biased region" description="Polar residues" evidence="1">
    <location>
        <begin position="62"/>
        <end position="71"/>
    </location>
</feature>
<reference evidence="2" key="1">
    <citation type="submission" date="2021-06" db="EMBL/GenBank/DDBJ databases">
        <title>Parelaphostrongylus tenuis whole genome reference sequence.</title>
        <authorList>
            <person name="Garwood T.J."/>
            <person name="Larsen P.A."/>
            <person name="Fountain-Jones N.M."/>
            <person name="Garbe J.R."/>
            <person name="Macchietto M.G."/>
            <person name="Kania S.A."/>
            <person name="Gerhold R.W."/>
            <person name="Richards J.E."/>
            <person name="Wolf T.M."/>
        </authorList>
    </citation>
    <scope>NUCLEOTIDE SEQUENCE</scope>
    <source>
        <strain evidence="2">MNPRO001-30</strain>
        <tissue evidence="2">Meninges</tissue>
    </source>
</reference>
<feature type="region of interest" description="Disordered" evidence="1">
    <location>
        <begin position="51"/>
        <end position="98"/>
    </location>
</feature>
<name>A0AAD5QFD4_PARTN</name>
<keyword evidence="3" id="KW-1185">Reference proteome</keyword>
<evidence type="ECO:0008006" key="4">
    <source>
        <dbReference type="Google" id="ProtNLM"/>
    </source>
</evidence>
<evidence type="ECO:0000256" key="1">
    <source>
        <dbReference type="SAM" id="MobiDB-lite"/>
    </source>
</evidence>